<dbReference type="AlphaFoldDB" id="A0A1G4E4P2"/>
<dbReference type="Proteomes" id="UP000196402">
    <property type="component" value="Unassembled WGS sequence"/>
</dbReference>
<dbReference type="VEuPathDB" id="PlasmoDB:PVX_095990"/>
<dbReference type="VEuPathDB" id="PlasmoDB:PVW1_120011600"/>
<gene>
    <name evidence="1" type="ORF">PVT01_000078300</name>
</gene>
<reference evidence="1 2" key="1">
    <citation type="submission" date="2016-07" db="EMBL/GenBank/DDBJ databases">
        <authorList>
            <consortium name="Pathogen Informatics"/>
        </authorList>
    </citation>
    <scope>NUCLEOTIDE SEQUENCE [LARGE SCALE GENOMIC DNA]</scope>
</reference>
<dbReference type="EMBL" id="FLYH01000239">
    <property type="protein sequence ID" value="SCA60195.1"/>
    <property type="molecule type" value="Genomic_DNA"/>
</dbReference>
<evidence type="ECO:0000313" key="2">
    <source>
        <dbReference type="Proteomes" id="UP000196402"/>
    </source>
</evidence>
<organism evidence="1 2">
    <name type="scientific">Plasmodium vivax</name>
    <name type="common">malaria parasite P. vivax</name>
    <dbReference type="NCBI Taxonomy" id="5855"/>
    <lineage>
        <taxon>Eukaryota</taxon>
        <taxon>Sar</taxon>
        <taxon>Alveolata</taxon>
        <taxon>Apicomplexa</taxon>
        <taxon>Aconoidasida</taxon>
        <taxon>Haemosporida</taxon>
        <taxon>Plasmodiidae</taxon>
        <taxon>Plasmodium</taxon>
        <taxon>Plasmodium (Plasmodium)</taxon>
    </lineage>
</organism>
<protein>
    <submittedName>
        <fullName evidence="1">VIR protein</fullName>
    </submittedName>
</protein>
<proteinExistence type="predicted"/>
<accession>A0A1G4E4P2</accession>
<sequence>MNATSIELPSQIFYHYLNFFNEEYKQHYKECKSLNTPHNKDMKIIRTCEKLVNYLKTNYEEEENKGDLKDHHCNLLSYWIYEQLDKKIKSGFHAILPTYAEYQMILSYVLNGPNASQAHKCLRNVSVFAFDNWKERKDLYDYCVDYDKIIKLADTSYEKCKKYEKYIQEKSPLYEKFDNLYIPEYKKKNPGFYKKCKGYNPEIVIGELKCDVKFSEERSKGDSHGQGLSGSTFFSGQNSDSTKTFGNVFLGVVVTSMTSGMLYKFTPLGRRFRNGLGWNNYTASDLNNEERMLFAQTHDPFSPHSEEREHHIGYLPA</sequence>
<dbReference type="VEuPathDB" id="PlasmoDB:PVPAM_000017000"/>
<name>A0A1G4E4P2_PLAVI</name>
<evidence type="ECO:0000313" key="1">
    <source>
        <dbReference type="EMBL" id="SCA60195.1"/>
    </source>
</evidence>
<dbReference type="Pfam" id="PF05795">
    <property type="entry name" value="Plasmodium_Vir"/>
    <property type="match status" value="1"/>
</dbReference>
<dbReference type="VEuPathDB" id="PlasmoDB:PVP01_0009540"/>
<dbReference type="InterPro" id="IPR008780">
    <property type="entry name" value="Plasmodium_Vir"/>
</dbReference>